<evidence type="ECO:0008006" key="3">
    <source>
        <dbReference type="Google" id="ProtNLM"/>
    </source>
</evidence>
<evidence type="ECO:0000313" key="2">
    <source>
        <dbReference type="Proteomes" id="UP001214441"/>
    </source>
</evidence>
<dbReference type="EMBL" id="JANCPR020000069">
    <property type="protein sequence ID" value="MDJ1137910.1"/>
    <property type="molecule type" value="Genomic_DNA"/>
</dbReference>
<comment type="caution">
    <text evidence="1">The sequence shown here is derived from an EMBL/GenBank/DDBJ whole genome shotgun (WGS) entry which is preliminary data.</text>
</comment>
<accession>A0ABT7A9A6</accession>
<proteinExistence type="predicted"/>
<dbReference type="Proteomes" id="UP001214441">
    <property type="component" value="Unassembled WGS sequence"/>
</dbReference>
<reference evidence="1 2" key="1">
    <citation type="submission" date="2023-05" db="EMBL/GenBank/DDBJ databases">
        <title>Streptantibioticus silvisoli sp. nov., acidotolerant actinomycetes 1 from pine litter.</title>
        <authorList>
            <person name="Swiecimska M."/>
            <person name="Golinska P."/>
            <person name="Sangal V."/>
            <person name="Wachnowicz B."/>
            <person name="Goodfellow M."/>
        </authorList>
    </citation>
    <scope>NUCLEOTIDE SEQUENCE [LARGE SCALE GENOMIC DNA]</scope>
    <source>
        <strain evidence="1 2">DSM 42109</strain>
    </source>
</reference>
<dbReference type="InterPro" id="IPR029044">
    <property type="entry name" value="Nucleotide-diphossugar_trans"/>
</dbReference>
<gene>
    <name evidence="1" type="ORF">NMN56_039335</name>
</gene>
<name>A0ABT7A9A6_9ACTN</name>
<protein>
    <recommendedName>
        <fullName evidence="3">Glycosyltransferase</fullName>
    </recommendedName>
</protein>
<organism evidence="1 2">
    <name type="scientific">Streptomyces iconiensis</name>
    <dbReference type="NCBI Taxonomy" id="1384038"/>
    <lineage>
        <taxon>Bacteria</taxon>
        <taxon>Bacillati</taxon>
        <taxon>Actinomycetota</taxon>
        <taxon>Actinomycetes</taxon>
        <taxon>Kitasatosporales</taxon>
        <taxon>Streptomycetaceae</taxon>
        <taxon>Streptomyces</taxon>
    </lineage>
</organism>
<sequence length="218" mass="23605">MNAPTWAVIPSDGRPYLADCLSSLSGQVDGIVVVANGPLRESGVPGTVTVEDTGTDRNISRWWNLGLAAVEHEAQRVRAPRWNALVVNDDIIAPPNLAISLAAALRSTGAALAYPSQHDNEARLHTEAAPVPLEHRITGYAWMLRGETQLRADETLVWWYGDDDLDWRARTAGGAALVPGCAVEHRAPNGYTTAFPELAGQAGRDRATFITKWQQAPH</sequence>
<dbReference type="SUPFAM" id="SSF53448">
    <property type="entry name" value="Nucleotide-diphospho-sugar transferases"/>
    <property type="match status" value="1"/>
</dbReference>
<dbReference type="RefSeq" id="WP_274039002.1">
    <property type="nucleotide sequence ID" value="NZ_JANCPR020000069.1"/>
</dbReference>
<evidence type="ECO:0000313" key="1">
    <source>
        <dbReference type="EMBL" id="MDJ1137910.1"/>
    </source>
</evidence>
<keyword evidence="2" id="KW-1185">Reference proteome</keyword>